<evidence type="ECO:0000256" key="8">
    <source>
        <dbReference type="SAM" id="Phobius"/>
    </source>
</evidence>
<evidence type="ECO:0000256" key="7">
    <source>
        <dbReference type="SAM" id="MobiDB-lite"/>
    </source>
</evidence>
<keyword evidence="5" id="KW-0998">Cell outer membrane</keyword>
<comment type="caution">
    <text evidence="9">The sequence shown here is derived from an EMBL/GenBank/DDBJ whole genome shotgun (WGS) entry which is preliminary data.</text>
</comment>
<dbReference type="NCBIfam" id="NF047847">
    <property type="entry name" value="SS_mature_LptM"/>
    <property type="match status" value="1"/>
</dbReference>
<dbReference type="GO" id="GO:0009279">
    <property type="term" value="C:cell outer membrane"/>
    <property type="evidence" value="ECO:0007669"/>
    <property type="project" value="UniProtKB-SubCell"/>
</dbReference>
<keyword evidence="8" id="KW-1133">Transmembrane helix</keyword>
<evidence type="ECO:0000256" key="3">
    <source>
        <dbReference type="ARBA" id="ARBA00023136"/>
    </source>
</evidence>
<keyword evidence="4" id="KW-0564">Palmitate</keyword>
<comment type="subcellular location">
    <subcellularLocation>
        <location evidence="1">Cell outer membrane</location>
        <topology evidence="1">Lipid-anchor</topology>
    </subcellularLocation>
</comment>
<keyword evidence="10" id="KW-1185">Reference proteome</keyword>
<keyword evidence="8" id="KW-0812">Transmembrane</keyword>
<keyword evidence="3 8" id="KW-0472">Membrane</keyword>
<name>A0A4Q7NL89_9BURK</name>
<dbReference type="InterPro" id="IPR032831">
    <property type="entry name" value="LptM_cons"/>
</dbReference>
<gene>
    <name evidence="9" type="ORF">EV675_1726</name>
</gene>
<dbReference type="Pfam" id="PF13627">
    <property type="entry name" value="LptM_cons"/>
    <property type="match status" value="1"/>
</dbReference>
<sequence>MKPTRPARAACPDLSLVADTGIVASGARPALRRLVPLLAALPLVLLAACGIKGPLYLPATPAPTASAPAAQPAPAPASKTTGDIDDISRRNESLSHTPLTQ</sequence>
<evidence type="ECO:0000256" key="5">
    <source>
        <dbReference type="ARBA" id="ARBA00023237"/>
    </source>
</evidence>
<accession>A0A4Q7NL89</accession>
<dbReference type="AlphaFoldDB" id="A0A4Q7NL89"/>
<evidence type="ECO:0000256" key="2">
    <source>
        <dbReference type="ARBA" id="ARBA00022729"/>
    </source>
</evidence>
<feature type="compositionally biased region" description="Low complexity" evidence="7">
    <location>
        <begin position="61"/>
        <end position="78"/>
    </location>
</feature>
<dbReference type="Proteomes" id="UP000292445">
    <property type="component" value="Unassembled WGS sequence"/>
</dbReference>
<evidence type="ECO:0000313" key="9">
    <source>
        <dbReference type="EMBL" id="RZS85696.1"/>
    </source>
</evidence>
<feature type="transmembrane region" description="Helical" evidence="8">
    <location>
        <begin position="34"/>
        <end position="57"/>
    </location>
</feature>
<protein>
    <submittedName>
        <fullName evidence="9">Putative lipoprotein</fullName>
    </submittedName>
</protein>
<evidence type="ECO:0000313" key="10">
    <source>
        <dbReference type="Proteomes" id="UP000292445"/>
    </source>
</evidence>
<evidence type="ECO:0000256" key="6">
    <source>
        <dbReference type="ARBA" id="ARBA00023288"/>
    </source>
</evidence>
<proteinExistence type="predicted"/>
<organism evidence="9 10">
    <name type="scientific">Pigmentiphaga kullae</name>
    <dbReference type="NCBI Taxonomy" id="151784"/>
    <lineage>
        <taxon>Bacteria</taxon>
        <taxon>Pseudomonadati</taxon>
        <taxon>Pseudomonadota</taxon>
        <taxon>Betaproteobacteria</taxon>
        <taxon>Burkholderiales</taxon>
        <taxon>Alcaligenaceae</taxon>
        <taxon>Pigmentiphaga</taxon>
    </lineage>
</organism>
<evidence type="ECO:0000256" key="1">
    <source>
        <dbReference type="ARBA" id="ARBA00004459"/>
    </source>
</evidence>
<feature type="region of interest" description="Disordered" evidence="7">
    <location>
        <begin position="61"/>
        <end position="101"/>
    </location>
</feature>
<keyword evidence="6 9" id="KW-0449">Lipoprotein</keyword>
<dbReference type="EMBL" id="SGXC01000001">
    <property type="protein sequence ID" value="RZS85696.1"/>
    <property type="molecule type" value="Genomic_DNA"/>
</dbReference>
<keyword evidence="2" id="KW-0732">Signal</keyword>
<reference evidence="9 10" key="1">
    <citation type="submission" date="2019-02" db="EMBL/GenBank/DDBJ databases">
        <title>Genomic Encyclopedia of Type Strains, Phase IV (KMG-IV): sequencing the most valuable type-strain genomes for metagenomic binning, comparative biology and taxonomic classification.</title>
        <authorList>
            <person name="Goeker M."/>
        </authorList>
    </citation>
    <scope>NUCLEOTIDE SEQUENCE [LARGE SCALE GENOMIC DNA]</scope>
    <source>
        <strain evidence="9 10">K24</strain>
    </source>
</reference>
<evidence type="ECO:0000256" key="4">
    <source>
        <dbReference type="ARBA" id="ARBA00023139"/>
    </source>
</evidence>